<dbReference type="AlphaFoldDB" id="T1KJH4"/>
<keyword evidence="4" id="KW-1133">Transmembrane helix</keyword>
<dbReference type="Proteomes" id="UP000015104">
    <property type="component" value="Unassembled WGS sequence"/>
</dbReference>
<evidence type="ECO:0000256" key="2">
    <source>
        <dbReference type="ARBA" id="ARBA00022676"/>
    </source>
</evidence>
<reference evidence="5" key="2">
    <citation type="submission" date="2015-06" db="UniProtKB">
        <authorList>
            <consortium name="EnsemblMetazoa"/>
        </authorList>
    </citation>
    <scope>IDENTIFICATION</scope>
</reference>
<keyword evidence="4" id="KW-0472">Membrane</keyword>
<dbReference type="CDD" id="cd03784">
    <property type="entry name" value="GT1_Gtf-like"/>
    <property type="match status" value="1"/>
</dbReference>
<name>T1KJH4_TETUR</name>
<dbReference type="Gene3D" id="3.40.50.2000">
    <property type="entry name" value="Glycogen Phosphorylase B"/>
    <property type="match status" value="3"/>
</dbReference>
<dbReference type="GO" id="GO:0008194">
    <property type="term" value="F:UDP-glycosyltransferase activity"/>
    <property type="evidence" value="ECO:0007669"/>
    <property type="project" value="InterPro"/>
</dbReference>
<keyword evidence="6" id="KW-1185">Reference proteome</keyword>
<dbReference type="EMBL" id="CAEY01000157">
    <property type="status" value="NOT_ANNOTATED_CDS"/>
    <property type="molecule type" value="Genomic_DNA"/>
</dbReference>
<keyword evidence="2" id="KW-0328">Glycosyltransferase</keyword>
<evidence type="ECO:0000313" key="6">
    <source>
        <dbReference type="Proteomes" id="UP000015104"/>
    </source>
</evidence>
<dbReference type="Pfam" id="PF00201">
    <property type="entry name" value="UDPGT"/>
    <property type="match status" value="1"/>
</dbReference>
<evidence type="ECO:0000313" key="5">
    <source>
        <dbReference type="EnsemblMetazoa" id="tetur139g00010.1"/>
    </source>
</evidence>
<dbReference type="eggNOG" id="KOG1192">
    <property type="taxonomic scope" value="Eukaryota"/>
</dbReference>
<evidence type="ECO:0000256" key="4">
    <source>
        <dbReference type="SAM" id="Phobius"/>
    </source>
</evidence>
<comment type="similarity">
    <text evidence="1">Belongs to the UDP-glycosyltransferase family.</text>
</comment>
<dbReference type="EnsemblMetazoa" id="tetur139g00010.1">
    <property type="protein sequence ID" value="tetur139g00010.1"/>
    <property type="gene ID" value="tetur139g00010"/>
</dbReference>
<organism evidence="5 6">
    <name type="scientific">Tetranychus urticae</name>
    <name type="common">Two-spotted spider mite</name>
    <dbReference type="NCBI Taxonomy" id="32264"/>
    <lineage>
        <taxon>Eukaryota</taxon>
        <taxon>Metazoa</taxon>
        <taxon>Ecdysozoa</taxon>
        <taxon>Arthropoda</taxon>
        <taxon>Chelicerata</taxon>
        <taxon>Arachnida</taxon>
        <taxon>Acari</taxon>
        <taxon>Acariformes</taxon>
        <taxon>Trombidiformes</taxon>
        <taxon>Prostigmata</taxon>
        <taxon>Eleutherengona</taxon>
        <taxon>Raphignathae</taxon>
        <taxon>Tetranychoidea</taxon>
        <taxon>Tetranychidae</taxon>
        <taxon>Tetranychus</taxon>
    </lineage>
</organism>
<proteinExistence type="inferred from homology"/>
<evidence type="ECO:0000256" key="1">
    <source>
        <dbReference type="ARBA" id="ARBA00009995"/>
    </source>
</evidence>
<keyword evidence="4" id="KW-0812">Transmembrane</keyword>
<dbReference type="PANTHER" id="PTHR48043:SF145">
    <property type="entry name" value="FI06409P-RELATED"/>
    <property type="match status" value="1"/>
</dbReference>
<dbReference type="PANTHER" id="PTHR48043">
    <property type="entry name" value="EG:EG0003.4 PROTEIN-RELATED"/>
    <property type="match status" value="1"/>
</dbReference>
<dbReference type="InterPro" id="IPR050271">
    <property type="entry name" value="UDP-glycosyltransferase"/>
</dbReference>
<feature type="transmembrane region" description="Helical" evidence="4">
    <location>
        <begin position="20"/>
        <end position="40"/>
    </location>
</feature>
<evidence type="ECO:0008006" key="7">
    <source>
        <dbReference type="Google" id="ProtNLM"/>
    </source>
</evidence>
<accession>T1KJH4</accession>
<sequence length="484" mass="54719">MKSNENGRKKFLKIYSSIKFFLYFSSIGHLHACIGIGSLLRKRGHQVYYAYFDEYKETIEKNGFHYISLCEYNDKNYPMMTGMPSNLTEVFAQQFEKTRRLSSLEILKESVKPGSGDNETSAFLFESAKGENCAMLNIIEKIKPDVCLADYILSMPWMVKASCPVIPIKSSSPLDLYSGPPAGSGYSVHDPPKLWSEYQKLKEEAEKNDIVKAKELFQLFDAEYKPQLHAKQLGIYIFPGPLDYHELGSPKENWVCLDSSIRAPETPNFEIPKKLKDKPGKLIYVSMGSLASSVTELMTMITSTLSNYNMLNFQKNSAIILRDMRKKPKIPKLFPHRLLNPLANLPHRFIVSTGRNGDSIKLHDNMWGEKFINQLALLPKVDLFITHGGTNSLIEGLAVGKPLIVIPQFGDQLDNAQRIADLGLGVRLNLHEFSGEKLLKAIEDVLNNKEIHSNVARVSEELKKSDSRDKVISLIEQLARNKSL</sequence>
<dbReference type="HOGENOM" id="CLU_000537_0_0_1"/>
<evidence type="ECO:0000256" key="3">
    <source>
        <dbReference type="ARBA" id="ARBA00022679"/>
    </source>
</evidence>
<keyword evidence="3" id="KW-0808">Transferase</keyword>
<protein>
    <recommendedName>
        <fullName evidence="7">Glucuronosyltransferase</fullName>
    </recommendedName>
</protein>
<dbReference type="SUPFAM" id="SSF53756">
    <property type="entry name" value="UDP-Glycosyltransferase/glycogen phosphorylase"/>
    <property type="match status" value="1"/>
</dbReference>
<dbReference type="InterPro" id="IPR002213">
    <property type="entry name" value="UDP_glucos_trans"/>
</dbReference>
<reference evidence="6" key="1">
    <citation type="submission" date="2011-08" db="EMBL/GenBank/DDBJ databases">
        <authorList>
            <person name="Rombauts S."/>
        </authorList>
    </citation>
    <scope>NUCLEOTIDE SEQUENCE</scope>
    <source>
        <strain evidence="6">London</strain>
    </source>
</reference>